<reference evidence="1 2" key="1">
    <citation type="journal article" date="2018" name="Proc. Natl. Acad. Sci. U.S.A.">
        <title>Draft genome sequence of Camellia sinensis var. sinensis provides insights into the evolution of the tea genome and tea quality.</title>
        <authorList>
            <person name="Wei C."/>
            <person name="Yang H."/>
            <person name="Wang S."/>
            <person name="Zhao J."/>
            <person name="Liu C."/>
            <person name="Gao L."/>
            <person name="Xia E."/>
            <person name="Lu Y."/>
            <person name="Tai Y."/>
            <person name="She G."/>
            <person name="Sun J."/>
            <person name="Cao H."/>
            <person name="Tong W."/>
            <person name="Gao Q."/>
            <person name="Li Y."/>
            <person name="Deng W."/>
            <person name="Jiang X."/>
            <person name="Wang W."/>
            <person name="Chen Q."/>
            <person name="Zhang S."/>
            <person name="Li H."/>
            <person name="Wu J."/>
            <person name="Wang P."/>
            <person name="Li P."/>
            <person name="Shi C."/>
            <person name="Zheng F."/>
            <person name="Jian J."/>
            <person name="Huang B."/>
            <person name="Shan D."/>
            <person name="Shi M."/>
            <person name="Fang C."/>
            <person name="Yue Y."/>
            <person name="Li F."/>
            <person name="Li D."/>
            <person name="Wei S."/>
            <person name="Han B."/>
            <person name="Jiang C."/>
            <person name="Yin Y."/>
            <person name="Xia T."/>
            <person name="Zhang Z."/>
            <person name="Bennetzen J.L."/>
            <person name="Zhao S."/>
            <person name="Wan X."/>
        </authorList>
    </citation>
    <scope>NUCLEOTIDE SEQUENCE [LARGE SCALE GENOMIC DNA]</scope>
    <source>
        <strain evidence="2">cv. Shuchazao</strain>
        <tissue evidence="1">Leaf</tissue>
    </source>
</reference>
<accession>A0A4S4EL30</accession>
<sequence length="119" mass="13381">MTMISIQHFPSPIYPILSHPKYTQQLKHTAKLLWLTSNQPTSHLYKYQNTSLKTKAVTNSLVLGVSSVAKPADISILLQTSAVLLFVYWIANFIVPDIILKDLQSNQASKDQKPNDDDT</sequence>
<dbReference type="EMBL" id="SDRB02003775">
    <property type="protein sequence ID" value="THG16942.1"/>
    <property type="molecule type" value="Genomic_DNA"/>
</dbReference>
<dbReference type="AlphaFoldDB" id="A0A4S4EL30"/>
<dbReference type="PANTHER" id="PTHR37196">
    <property type="entry name" value="TRANSMEMBRANE PROTEIN"/>
    <property type="match status" value="1"/>
</dbReference>
<organism evidence="1 2">
    <name type="scientific">Camellia sinensis var. sinensis</name>
    <name type="common">China tea</name>
    <dbReference type="NCBI Taxonomy" id="542762"/>
    <lineage>
        <taxon>Eukaryota</taxon>
        <taxon>Viridiplantae</taxon>
        <taxon>Streptophyta</taxon>
        <taxon>Embryophyta</taxon>
        <taxon>Tracheophyta</taxon>
        <taxon>Spermatophyta</taxon>
        <taxon>Magnoliopsida</taxon>
        <taxon>eudicotyledons</taxon>
        <taxon>Gunneridae</taxon>
        <taxon>Pentapetalae</taxon>
        <taxon>asterids</taxon>
        <taxon>Ericales</taxon>
        <taxon>Theaceae</taxon>
        <taxon>Camellia</taxon>
    </lineage>
</organism>
<keyword evidence="2" id="KW-1185">Reference proteome</keyword>
<proteinExistence type="predicted"/>
<gene>
    <name evidence="1" type="ORF">TEA_015747</name>
</gene>
<name>A0A4S4EL30_CAMSN</name>
<evidence type="ECO:0000313" key="2">
    <source>
        <dbReference type="Proteomes" id="UP000306102"/>
    </source>
</evidence>
<protein>
    <submittedName>
        <fullName evidence="1">Uncharacterized protein</fullName>
    </submittedName>
</protein>
<dbReference type="STRING" id="542762.A0A4S4EL30"/>
<dbReference type="Proteomes" id="UP000306102">
    <property type="component" value="Unassembled WGS sequence"/>
</dbReference>
<comment type="caution">
    <text evidence="1">The sequence shown here is derived from an EMBL/GenBank/DDBJ whole genome shotgun (WGS) entry which is preliminary data.</text>
</comment>
<evidence type="ECO:0000313" key="1">
    <source>
        <dbReference type="EMBL" id="THG16942.1"/>
    </source>
</evidence>
<dbReference type="PANTHER" id="PTHR37196:SF2">
    <property type="entry name" value="TRANSMEMBRANE PROTEIN"/>
    <property type="match status" value="1"/>
</dbReference>